<evidence type="ECO:0000313" key="2">
    <source>
        <dbReference type="EMBL" id="SCE74309.1"/>
    </source>
</evidence>
<dbReference type="Proteomes" id="UP000198242">
    <property type="component" value="Chromosome I"/>
</dbReference>
<evidence type="ECO:0000313" key="3">
    <source>
        <dbReference type="Proteomes" id="UP000198242"/>
    </source>
</evidence>
<reference evidence="3" key="1">
    <citation type="submission" date="2016-06" db="EMBL/GenBank/DDBJ databases">
        <authorList>
            <person name="Varghese N."/>
            <person name="Submissions Spin"/>
        </authorList>
    </citation>
    <scope>NUCLEOTIDE SEQUENCE [LARGE SCALE GENOMIC DNA]</scope>
    <source>
        <strain evidence="3">DSM 43909</strain>
    </source>
</reference>
<dbReference type="Gene3D" id="2.60.40.1800">
    <property type="match status" value="1"/>
</dbReference>
<evidence type="ECO:0008006" key="4">
    <source>
        <dbReference type="Google" id="ProtNLM"/>
    </source>
</evidence>
<organism evidence="2 3">
    <name type="scientific">Micromonospora viridifaciens</name>
    <dbReference type="NCBI Taxonomy" id="1881"/>
    <lineage>
        <taxon>Bacteria</taxon>
        <taxon>Bacillati</taxon>
        <taxon>Actinomycetota</taxon>
        <taxon>Actinomycetes</taxon>
        <taxon>Micromonosporales</taxon>
        <taxon>Micromonosporaceae</taxon>
        <taxon>Micromonospora</taxon>
    </lineage>
</organism>
<keyword evidence="3" id="KW-1185">Reference proteome</keyword>
<name>A0A1C4URF3_MICVI</name>
<feature type="region of interest" description="Disordered" evidence="1">
    <location>
        <begin position="489"/>
        <end position="508"/>
    </location>
</feature>
<evidence type="ECO:0000256" key="1">
    <source>
        <dbReference type="SAM" id="MobiDB-lite"/>
    </source>
</evidence>
<gene>
    <name evidence="2" type="ORF">GA0074695_0754</name>
</gene>
<sequence length="808" mass="86473">MNVNRGSTSVSTTRRRRAPRRLLGTGLAALLSTTGVLPITGQPASAVENYVRPVAVTWTDNARPTSSFPAEDGALPVGTWQSTDGDKHTSRAYFTFDLTPYLGQRIISARTVAGERSVNNCDKPRELQLWRTENPASAPTWKSAPTAVKKLADLDVPGAPCPSNYLTTLVTDEVREAIAAKQSKITFMLRIGEHENGVHWGRRVNVLGVSLEHNHAPNAPTKLSAGGLACRDDLFIGTTRPEFQADVTDPDVNETGGGDQLKATFAWWPVDRPTERTEFEYSYTMPSGSRFRYSVPDGVMVHGGTYAFSVRATDQYGDTSDWSPQCRFTVDTRVPAAPAVSSTDYPAAPEQPNSGGPGIPGTFTFAPNGSDDVVSYQYWGWNGSGTVAADGPGGTGTVTYTPQSPGYHRLEVVSVDRAGNHSTTRMYEFYVRQTAPQITDGNPTGAIGEPRELTFTPGMENVVEYTWQLNDGEPATVRADADGTTKVTVTPRRGGGNKVTVTSRTSDDLPSGTAEYHFYLASAPTISSPDFPLDGSDGPLAGTPSTFTFAPGMPGVTEYVWSVSGDEQHTVTAKEDGTATVTYTPTEAGFQWIEVFSRTAEGDESETGSGYFVVFSHAPQVSSTDYPMYREAGGPGVTGRFNFHPAHEGVTGYVYDFGDGGQTVAAAADGTATINWTPRSYPADTRGLVRLKVREKIGDIVSDETEYAFYLGKLAPAVTSEDYPPSGEAGGPGVAGRFTLTAHVPGTTEFVYRYGTQEKIVPAGADGTATITLTPTEVGGNYLYVSSRTDSGITSGEDVYYFTVANPG</sequence>
<protein>
    <recommendedName>
        <fullName evidence="4">PKD domain-containing protein</fullName>
    </recommendedName>
</protein>
<proteinExistence type="predicted"/>
<accession>A0A1C4URF3</accession>
<dbReference type="RefSeq" id="WP_167402545.1">
    <property type="nucleotide sequence ID" value="NZ_LT607411.1"/>
</dbReference>
<dbReference type="AlphaFoldDB" id="A0A1C4URF3"/>
<feature type="region of interest" description="Disordered" evidence="1">
    <location>
        <begin position="339"/>
        <end position="361"/>
    </location>
</feature>
<dbReference type="EMBL" id="LT607411">
    <property type="protein sequence ID" value="SCE74309.1"/>
    <property type="molecule type" value="Genomic_DNA"/>
</dbReference>